<evidence type="ECO:0000313" key="4">
    <source>
        <dbReference type="EMBL" id="KAE9988444.1"/>
    </source>
</evidence>
<feature type="region of interest" description="Disordered" evidence="1">
    <location>
        <begin position="200"/>
        <end position="223"/>
    </location>
</feature>
<evidence type="ECO:0000256" key="1">
    <source>
        <dbReference type="SAM" id="MobiDB-lite"/>
    </source>
</evidence>
<feature type="compositionally biased region" description="Basic and acidic residues" evidence="1">
    <location>
        <begin position="508"/>
        <end position="519"/>
    </location>
</feature>
<evidence type="ECO:0000259" key="3">
    <source>
        <dbReference type="PROSITE" id="PS51294"/>
    </source>
</evidence>
<protein>
    <submittedName>
        <fullName evidence="4">Uncharacterized protein</fullName>
    </submittedName>
</protein>
<feature type="region of interest" description="Disordered" evidence="1">
    <location>
        <begin position="75"/>
        <end position="99"/>
    </location>
</feature>
<dbReference type="AlphaFoldDB" id="A0A8H3VKC0"/>
<organism evidence="4 5">
    <name type="scientific">Venturia inaequalis</name>
    <name type="common">Apple scab fungus</name>
    <dbReference type="NCBI Taxonomy" id="5025"/>
    <lineage>
        <taxon>Eukaryota</taxon>
        <taxon>Fungi</taxon>
        <taxon>Dikarya</taxon>
        <taxon>Ascomycota</taxon>
        <taxon>Pezizomycotina</taxon>
        <taxon>Dothideomycetes</taxon>
        <taxon>Pleosporomycetidae</taxon>
        <taxon>Venturiales</taxon>
        <taxon>Venturiaceae</taxon>
        <taxon>Venturia</taxon>
    </lineage>
</organism>
<gene>
    <name evidence="4" type="ORF">EG327_003372</name>
</gene>
<dbReference type="PROSITE" id="PS50090">
    <property type="entry name" value="MYB_LIKE"/>
    <property type="match status" value="1"/>
</dbReference>
<comment type="caution">
    <text evidence="4">The sequence shown here is derived from an EMBL/GenBank/DDBJ whole genome shotgun (WGS) entry which is preliminary data.</text>
</comment>
<proteinExistence type="predicted"/>
<dbReference type="PANTHER" id="PTHR45614">
    <property type="entry name" value="MYB PROTEIN-RELATED"/>
    <property type="match status" value="1"/>
</dbReference>
<name>A0A8H3VKC0_VENIN</name>
<keyword evidence="5" id="KW-1185">Reference proteome</keyword>
<dbReference type="PROSITE" id="PS51294">
    <property type="entry name" value="HTH_MYB"/>
    <property type="match status" value="1"/>
</dbReference>
<dbReference type="Pfam" id="PF00249">
    <property type="entry name" value="Myb_DNA-binding"/>
    <property type="match status" value="1"/>
</dbReference>
<feature type="compositionally biased region" description="Polar residues" evidence="1">
    <location>
        <begin position="408"/>
        <end position="431"/>
    </location>
</feature>
<dbReference type="InterPro" id="IPR001005">
    <property type="entry name" value="SANT/Myb"/>
</dbReference>
<feature type="domain" description="HTH myb-type" evidence="3">
    <location>
        <begin position="214"/>
        <end position="267"/>
    </location>
</feature>
<dbReference type="InterPro" id="IPR017930">
    <property type="entry name" value="Myb_dom"/>
</dbReference>
<feature type="compositionally biased region" description="Basic residues" evidence="1">
    <location>
        <begin position="367"/>
        <end position="381"/>
    </location>
</feature>
<dbReference type="PANTHER" id="PTHR45614:SF51">
    <property type="entry name" value="MYB-LIKE DNA-BINDING PROTEIN BAS1"/>
    <property type="match status" value="1"/>
</dbReference>
<dbReference type="GO" id="GO:0000981">
    <property type="term" value="F:DNA-binding transcription factor activity, RNA polymerase II-specific"/>
    <property type="evidence" value="ECO:0007669"/>
    <property type="project" value="TreeGrafter"/>
</dbReference>
<evidence type="ECO:0000259" key="2">
    <source>
        <dbReference type="PROSITE" id="PS50090"/>
    </source>
</evidence>
<dbReference type="Proteomes" id="UP000490939">
    <property type="component" value="Unassembled WGS sequence"/>
</dbReference>
<dbReference type="InterPro" id="IPR050560">
    <property type="entry name" value="MYB_TF"/>
</dbReference>
<feature type="region of interest" description="Disordered" evidence="1">
    <location>
        <begin position="115"/>
        <end position="153"/>
    </location>
</feature>
<evidence type="ECO:0000313" key="5">
    <source>
        <dbReference type="Proteomes" id="UP000490939"/>
    </source>
</evidence>
<dbReference type="SMART" id="SM00717">
    <property type="entry name" value="SANT"/>
    <property type="match status" value="1"/>
</dbReference>
<feature type="compositionally biased region" description="Polar residues" evidence="1">
    <location>
        <begin position="131"/>
        <end position="145"/>
    </location>
</feature>
<dbReference type="InterPro" id="IPR009057">
    <property type="entry name" value="Homeodomain-like_sf"/>
</dbReference>
<feature type="region of interest" description="Disordered" evidence="1">
    <location>
        <begin position="331"/>
        <end position="519"/>
    </location>
</feature>
<dbReference type="GO" id="GO:0005634">
    <property type="term" value="C:nucleus"/>
    <property type="evidence" value="ECO:0007669"/>
    <property type="project" value="TreeGrafter"/>
</dbReference>
<feature type="domain" description="Myb-like" evidence="2">
    <location>
        <begin position="214"/>
        <end position="263"/>
    </location>
</feature>
<sequence>MGQGQYNKFYEMKLSHTARDAAASGHHSVQIDNVNVDRFDTDTLRQIHESGHRAGLRYPGPTVFVVDISKIITTSGDSESPVAGSQSTPSGDHQRSYATAPSAYSTIASFPTSNSVTGGPVGPPTHLPLPSVSSWNHSGPPQIQQHHLPPYGYASDPQYGHQTQPYYAPPPTSLVGPQYIPAHDPRHSGPVQIPASHIPLKRPAPPTGLGESPGPPEKKGKWTPEEDKLAIELRRNGMKWDDIAKKLPGRSAISCRLRYQNYSEKRQEWDDEKKNKLARLYNRFKQAMWEMVAKEMGLPWRAIEAIHWQMGAEEMASRANVPVFQPHATAAGVRTKSPPGFKNPNLAPAPSATSTSGDREPNLLPTTRRRSSSATSRRRANSTRQKDPPLHLPSALESDLPPLPVIHDTSQGNRSDSALTPGSSAEYNGSPNMPPIPEERLRPETPRRETPPNDYYAPGRDPQNYQTLNPHLPGSHPRESPSYGNQHQRIPPPNTPSPISRPQGPEPPARDDPAPRDPS</sequence>
<dbReference type="GO" id="GO:0000978">
    <property type="term" value="F:RNA polymerase II cis-regulatory region sequence-specific DNA binding"/>
    <property type="evidence" value="ECO:0007669"/>
    <property type="project" value="TreeGrafter"/>
</dbReference>
<dbReference type="CDD" id="cd00167">
    <property type="entry name" value="SANT"/>
    <property type="match status" value="1"/>
</dbReference>
<reference evidence="4 5" key="1">
    <citation type="submission" date="2019-07" db="EMBL/GenBank/DDBJ databases">
        <title>Venturia inaequalis Genome Resource.</title>
        <authorList>
            <person name="Lichtner F.J."/>
        </authorList>
    </citation>
    <scope>NUCLEOTIDE SEQUENCE [LARGE SCALE GENOMIC DNA]</scope>
    <source>
        <strain evidence="4 5">DMI_063113</strain>
    </source>
</reference>
<dbReference type="Gene3D" id="1.10.10.60">
    <property type="entry name" value="Homeodomain-like"/>
    <property type="match status" value="1"/>
</dbReference>
<feature type="compositionally biased region" description="Basic and acidic residues" evidence="1">
    <location>
        <begin position="437"/>
        <end position="451"/>
    </location>
</feature>
<accession>A0A8H3VKC0</accession>
<dbReference type="SUPFAM" id="SSF46689">
    <property type="entry name" value="Homeodomain-like"/>
    <property type="match status" value="1"/>
</dbReference>
<dbReference type="EMBL" id="WNWR01000213">
    <property type="protein sequence ID" value="KAE9988444.1"/>
    <property type="molecule type" value="Genomic_DNA"/>
</dbReference>